<organism evidence="3 4">
    <name type="scientific">Paenibacillus rhizovicinus</name>
    <dbReference type="NCBI Taxonomy" id="2704463"/>
    <lineage>
        <taxon>Bacteria</taxon>
        <taxon>Bacillati</taxon>
        <taxon>Bacillota</taxon>
        <taxon>Bacilli</taxon>
        <taxon>Bacillales</taxon>
        <taxon>Paenibacillaceae</taxon>
        <taxon>Paenibacillus</taxon>
    </lineage>
</organism>
<reference evidence="3 4" key="1">
    <citation type="submission" date="2020-02" db="EMBL/GenBank/DDBJ databases">
        <title>Paenibacillus sp. nov., isolated from rhizosphere soil of tomato.</title>
        <authorList>
            <person name="Weon H.-Y."/>
            <person name="Lee S.A."/>
        </authorList>
    </citation>
    <scope>NUCLEOTIDE SEQUENCE [LARGE SCALE GENOMIC DNA]</scope>
    <source>
        <strain evidence="3 4">14171R-81</strain>
    </source>
</reference>
<dbReference type="KEGG" id="prz:GZH47_26070"/>
<proteinExistence type="inferred from homology"/>
<dbReference type="Gene3D" id="3.20.20.140">
    <property type="entry name" value="Metal-dependent hydrolases"/>
    <property type="match status" value="1"/>
</dbReference>
<protein>
    <submittedName>
        <fullName evidence="3">Amidohydrolase family protein</fullName>
    </submittedName>
</protein>
<dbReference type="GO" id="GO:0016787">
    <property type="term" value="F:hydrolase activity"/>
    <property type="evidence" value="ECO:0007669"/>
    <property type="project" value="UniProtKB-KW"/>
</dbReference>
<dbReference type="PANTHER" id="PTHR43569">
    <property type="entry name" value="AMIDOHYDROLASE"/>
    <property type="match status" value="1"/>
</dbReference>
<dbReference type="SUPFAM" id="SSF51556">
    <property type="entry name" value="Metallo-dependent hydrolases"/>
    <property type="match status" value="1"/>
</dbReference>
<name>A0A6C0PBF8_9BACL</name>
<dbReference type="InterPro" id="IPR052350">
    <property type="entry name" value="Metallo-dep_Lactonases"/>
</dbReference>
<dbReference type="PANTHER" id="PTHR43569:SF2">
    <property type="entry name" value="AMIDOHYDROLASE-RELATED DOMAIN-CONTAINING PROTEIN"/>
    <property type="match status" value="1"/>
</dbReference>
<dbReference type="InterPro" id="IPR032466">
    <property type="entry name" value="Metal_Hydrolase"/>
</dbReference>
<dbReference type="InterPro" id="IPR006680">
    <property type="entry name" value="Amidohydro-rel"/>
</dbReference>
<accession>A0A6C0PBF8</accession>
<dbReference type="Pfam" id="PF04909">
    <property type="entry name" value="Amidohydro_2"/>
    <property type="match status" value="1"/>
</dbReference>
<comment type="similarity">
    <text evidence="1">Belongs to the metallo-dependent hydrolases superfamily.</text>
</comment>
<dbReference type="Proteomes" id="UP000479114">
    <property type="component" value="Chromosome"/>
</dbReference>
<keyword evidence="4" id="KW-1185">Reference proteome</keyword>
<dbReference type="EMBL" id="CP048286">
    <property type="protein sequence ID" value="QHW33922.1"/>
    <property type="molecule type" value="Genomic_DNA"/>
</dbReference>
<gene>
    <name evidence="3" type="ORF">GZH47_26070</name>
</gene>
<sequence length="283" mass="31774">MSRTIDSHQHYWKLDRGDYGWLTPEAGPILYRDYAPGDLEPELERAGFQRTIVVQAAQTHAETDYMLELADHSESIAGVVGWLDFQAPDWRSALERFHANPKFVGIRVMIQEMEDASEVLQPYSVEALQVLADIGLPVDLVMRAHQLPETIELLKRVPGLRAVIDHIGKPQIAQGIFEPWASQIKELADSNPGLYCKLSGLLTEADHQSWQPEQFTAYVRHVVECFGIERVMFGSDWPVCLLAGSYEDVRSVLRAALPEALTEQQLAAVYGDNAAAFYKLPAE</sequence>
<evidence type="ECO:0000259" key="2">
    <source>
        <dbReference type="Pfam" id="PF04909"/>
    </source>
</evidence>
<keyword evidence="3" id="KW-0378">Hydrolase</keyword>
<evidence type="ECO:0000313" key="3">
    <source>
        <dbReference type="EMBL" id="QHW33922.1"/>
    </source>
</evidence>
<evidence type="ECO:0000256" key="1">
    <source>
        <dbReference type="ARBA" id="ARBA00038310"/>
    </source>
</evidence>
<dbReference type="AlphaFoldDB" id="A0A6C0PBF8"/>
<evidence type="ECO:0000313" key="4">
    <source>
        <dbReference type="Proteomes" id="UP000479114"/>
    </source>
</evidence>
<dbReference type="RefSeq" id="WP_162643919.1">
    <property type="nucleotide sequence ID" value="NZ_CP048286.1"/>
</dbReference>
<feature type="domain" description="Amidohydrolase-related" evidence="2">
    <location>
        <begin position="5"/>
        <end position="280"/>
    </location>
</feature>